<feature type="transmembrane region" description="Helical" evidence="4">
    <location>
        <begin position="152"/>
        <end position="170"/>
    </location>
</feature>
<keyword evidence="8" id="KW-1185">Reference proteome</keyword>
<name>A0ABQ1RI37_9ALTE</name>
<evidence type="ECO:0000259" key="6">
    <source>
        <dbReference type="PROSITE" id="PS50112"/>
    </source>
</evidence>
<evidence type="ECO:0000256" key="3">
    <source>
        <dbReference type="PROSITE-ProRule" id="PRU00284"/>
    </source>
</evidence>
<dbReference type="Pfam" id="PF00015">
    <property type="entry name" value="MCPsignal"/>
    <property type="match status" value="1"/>
</dbReference>
<dbReference type="PROSITE" id="PS50111">
    <property type="entry name" value="CHEMOTAXIS_TRANSDUC_2"/>
    <property type="match status" value="1"/>
</dbReference>
<dbReference type="InterPro" id="IPR004089">
    <property type="entry name" value="MCPsignal_dom"/>
</dbReference>
<dbReference type="InterPro" id="IPR035965">
    <property type="entry name" value="PAS-like_dom_sf"/>
</dbReference>
<dbReference type="SMART" id="SM00283">
    <property type="entry name" value="MA"/>
    <property type="match status" value="1"/>
</dbReference>
<comment type="caution">
    <text evidence="7">The sequence shown here is derived from an EMBL/GenBank/DDBJ whole genome shotgun (WGS) entry which is preliminary data.</text>
</comment>
<dbReference type="SUPFAM" id="SSF58104">
    <property type="entry name" value="Methyl-accepting chemotaxis protein (MCP) signaling domain"/>
    <property type="match status" value="1"/>
</dbReference>
<dbReference type="Proteomes" id="UP000614272">
    <property type="component" value="Unassembled WGS sequence"/>
</dbReference>
<dbReference type="PANTHER" id="PTHR32089">
    <property type="entry name" value="METHYL-ACCEPTING CHEMOTAXIS PROTEIN MCPB"/>
    <property type="match status" value="1"/>
</dbReference>
<dbReference type="InterPro" id="IPR000014">
    <property type="entry name" value="PAS"/>
</dbReference>
<feature type="domain" description="Methyl-accepting transducer" evidence="5">
    <location>
        <begin position="249"/>
        <end position="485"/>
    </location>
</feature>
<keyword evidence="2 3" id="KW-0807">Transducer</keyword>
<feature type="transmembrane region" description="Helical" evidence="4">
    <location>
        <begin position="176"/>
        <end position="195"/>
    </location>
</feature>
<feature type="domain" description="PAS" evidence="6">
    <location>
        <begin position="21"/>
        <end position="60"/>
    </location>
</feature>
<dbReference type="Pfam" id="PF08447">
    <property type="entry name" value="PAS_3"/>
    <property type="match status" value="1"/>
</dbReference>
<comment type="subcellular location">
    <subcellularLocation>
        <location evidence="1">Membrane</location>
    </subcellularLocation>
</comment>
<dbReference type="EMBL" id="BMGJ01000009">
    <property type="protein sequence ID" value="GGD68513.1"/>
    <property type="molecule type" value="Genomic_DNA"/>
</dbReference>
<dbReference type="SUPFAM" id="SSF55785">
    <property type="entry name" value="PYP-like sensor domain (PAS domain)"/>
    <property type="match status" value="1"/>
</dbReference>
<reference evidence="8" key="1">
    <citation type="journal article" date="2019" name="Int. J. Syst. Evol. Microbiol.">
        <title>The Global Catalogue of Microorganisms (GCM) 10K type strain sequencing project: providing services to taxonomists for standard genome sequencing and annotation.</title>
        <authorList>
            <consortium name="The Broad Institute Genomics Platform"/>
            <consortium name="The Broad Institute Genome Sequencing Center for Infectious Disease"/>
            <person name="Wu L."/>
            <person name="Ma J."/>
        </authorList>
    </citation>
    <scope>NUCLEOTIDE SEQUENCE [LARGE SCALE GENOMIC DNA]</scope>
    <source>
        <strain evidence="8">CGMCC 1.12923</strain>
    </source>
</reference>
<dbReference type="PANTHER" id="PTHR32089:SF112">
    <property type="entry name" value="LYSOZYME-LIKE PROTEIN-RELATED"/>
    <property type="match status" value="1"/>
</dbReference>
<dbReference type="InterPro" id="IPR013655">
    <property type="entry name" value="PAS_fold_3"/>
</dbReference>
<evidence type="ECO:0000256" key="2">
    <source>
        <dbReference type="ARBA" id="ARBA00023224"/>
    </source>
</evidence>
<organism evidence="7 8">
    <name type="scientific">Lacimicrobium alkaliphilum</name>
    <dbReference type="NCBI Taxonomy" id="1526571"/>
    <lineage>
        <taxon>Bacteria</taxon>
        <taxon>Pseudomonadati</taxon>
        <taxon>Pseudomonadota</taxon>
        <taxon>Gammaproteobacteria</taxon>
        <taxon>Alteromonadales</taxon>
        <taxon>Alteromonadaceae</taxon>
        <taxon>Lacimicrobium</taxon>
    </lineage>
</organism>
<dbReference type="Gene3D" id="1.10.287.950">
    <property type="entry name" value="Methyl-accepting chemotaxis protein"/>
    <property type="match status" value="1"/>
</dbReference>
<dbReference type="NCBIfam" id="TIGR00229">
    <property type="entry name" value="sensory_box"/>
    <property type="match status" value="1"/>
</dbReference>
<dbReference type="CDD" id="cd00130">
    <property type="entry name" value="PAS"/>
    <property type="match status" value="1"/>
</dbReference>
<evidence type="ECO:0000259" key="5">
    <source>
        <dbReference type="PROSITE" id="PS50111"/>
    </source>
</evidence>
<keyword evidence="4" id="KW-0812">Transmembrane</keyword>
<dbReference type="Gene3D" id="3.30.450.20">
    <property type="entry name" value="PAS domain"/>
    <property type="match status" value="1"/>
</dbReference>
<evidence type="ECO:0000313" key="8">
    <source>
        <dbReference type="Proteomes" id="UP000614272"/>
    </source>
</evidence>
<evidence type="ECO:0000313" key="7">
    <source>
        <dbReference type="EMBL" id="GGD68513.1"/>
    </source>
</evidence>
<evidence type="ECO:0000256" key="1">
    <source>
        <dbReference type="ARBA" id="ARBA00004370"/>
    </source>
</evidence>
<dbReference type="RefSeq" id="WP_099035074.1">
    <property type="nucleotide sequence ID" value="NZ_BMGJ01000009.1"/>
</dbReference>
<proteinExistence type="predicted"/>
<keyword evidence="4" id="KW-1133">Transmembrane helix</keyword>
<sequence length="520" mass="56728">MRNNQPVTQQERTFGENERLISTTDTQGNIQHCNDAFERVSGFTREELIGQPHNIIRHPDMPPLAFKVMWEHLKAGKPWMGLVKNRCKNGDYYWVDAYVTPITEQGKVVGYESVRSCPSRDNVQRADKLYAKLKDKTSLPVDKREILQKVKYPLLALAAILLAVLIWNVLSPLLAMVILSLSTLILAVLPAIIMVNKCNQYLAIIPSAFYHPLAIMSYTDDVGQEGKLRVAIHSMRSHLITVLSRIEDAAIQVSEKAKNAVSFSSGIVGQLEQQQQEAAQVATAMNQMTTTINEVSHRVQDTSKETGKADELASSGRAIARRTAASIGGLKQSVEDIASAVDTLAQESKNISSAAQIIEQIAEQTNLLALNAAIEAARAGEQGRGFAVVADEVRQLAKRTTDSTRDIHGIIQSLGASATKAVETAGTGQQSAETGVAQVEETAELLNGIGDALTKVADMSQQIASAVEQQATVSEQVNKQIVDISDLAGDSLNMSREGAKESEELLEVSNRLFEIVERFR</sequence>
<accession>A0ABQ1RI37</accession>
<dbReference type="PROSITE" id="PS50112">
    <property type="entry name" value="PAS"/>
    <property type="match status" value="1"/>
</dbReference>
<dbReference type="CDD" id="cd11386">
    <property type="entry name" value="MCP_signal"/>
    <property type="match status" value="1"/>
</dbReference>
<gene>
    <name evidence="7" type="ORF">GCM10011357_24450</name>
</gene>
<keyword evidence="4" id="KW-0472">Membrane</keyword>
<evidence type="ECO:0000256" key="4">
    <source>
        <dbReference type="SAM" id="Phobius"/>
    </source>
</evidence>
<dbReference type="SMART" id="SM00091">
    <property type="entry name" value="PAS"/>
    <property type="match status" value="1"/>
</dbReference>
<protein>
    <submittedName>
        <fullName evidence="7">Chemotaxis protein</fullName>
    </submittedName>
</protein>